<dbReference type="GO" id="GO:0051287">
    <property type="term" value="F:NAD binding"/>
    <property type="evidence" value="ECO:0007669"/>
    <property type="project" value="InterPro"/>
</dbReference>
<dbReference type="InterPro" id="IPR020831">
    <property type="entry name" value="GlycerAld/Erythrose_P_DH"/>
</dbReference>
<evidence type="ECO:0000259" key="10">
    <source>
        <dbReference type="SMART" id="SM00846"/>
    </source>
</evidence>
<dbReference type="NCBIfam" id="TIGR01534">
    <property type="entry name" value="GAPDH-I"/>
    <property type="match status" value="1"/>
</dbReference>
<evidence type="ECO:0000256" key="6">
    <source>
        <dbReference type="PIRSR" id="PIRSR000149-3"/>
    </source>
</evidence>
<dbReference type="InterPro" id="IPR020828">
    <property type="entry name" value="GlycerAld_3-P_DH_NAD(P)-bd"/>
</dbReference>
<keyword evidence="6" id="KW-0520">NAD</keyword>
<evidence type="ECO:0000256" key="5">
    <source>
        <dbReference type="PIRSR" id="PIRSR000149-2"/>
    </source>
</evidence>
<organism evidence="11 12">
    <name type="scientific">Saccharophagus degradans</name>
    <dbReference type="NCBI Taxonomy" id="86304"/>
    <lineage>
        <taxon>Bacteria</taxon>
        <taxon>Pseudomonadati</taxon>
        <taxon>Pseudomonadota</taxon>
        <taxon>Gammaproteobacteria</taxon>
        <taxon>Cellvibrionales</taxon>
        <taxon>Cellvibrionaceae</taxon>
        <taxon>Saccharophagus</taxon>
    </lineage>
</organism>
<dbReference type="PROSITE" id="PS00071">
    <property type="entry name" value="GAPDH"/>
    <property type="match status" value="1"/>
</dbReference>
<dbReference type="CDD" id="cd18126">
    <property type="entry name" value="GAPDH_I_C"/>
    <property type="match status" value="1"/>
</dbReference>
<evidence type="ECO:0000313" key="11">
    <source>
        <dbReference type="EMBL" id="MDO6421954.1"/>
    </source>
</evidence>
<dbReference type="PRINTS" id="PR00078">
    <property type="entry name" value="G3PDHDRGNASE"/>
</dbReference>
<dbReference type="RefSeq" id="WP_011467861.1">
    <property type="nucleotide sequence ID" value="NZ_CP123764.1"/>
</dbReference>
<feature type="site" description="Activates thiol group during catalysis" evidence="7">
    <location>
        <position position="180"/>
    </location>
</feature>
<dbReference type="Pfam" id="PF00044">
    <property type="entry name" value="Gp_dh_N"/>
    <property type="match status" value="1"/>
</dbReference>
<feature type="binding site" evidence="6">
    <location>
        <begin position="11"/>
        <end position="12"/>
    </location>
    <ligand>
        <name>NAD(+)</name>
        <dbReference type="ChEBI" id="CHEBI:57540"/>
    </ligand>
</feature>
<gene>
    <name evidence="11" type="primary">gap</name>
    <name evidence="11" type="ORF">Q4521_05675</name>
</gene>
<feature type="binding site" evidence="5">
    <location>
        <begin position="211"/>
        <end position="212"/>
    </location>
    <ligand>
        <name>D-glyceraldehyde 3-phosphate</name>
        <dbReference type="ChEBI" id="CHEBI:59776"/>
    </ligand>
</feature>
<dbReference type="InterPro" id="IPR020830">
    <property type="entry name" value="GlycerAld_3-P_DH_AS"/>
</dbReference>
<feature type="binding site" evidence="6">
    <location>
        <position position="315"/>
    </location>
    <ligand>
        <name>NAD(+)</name>
        <dbReference type="ChEBI" id="CHEBI:57540"/>
    </ligand>
</feature>
<dbReference type="InterPro" id="IPR036291">
    <property type="entry name" value="NAD(P)-bd_dom_sf"/>
</dbReference>
<dbReference type="SUPFAM" id="SSF55347">
    <property type="entry name" value="Glyceraldehyde-3-phosphate dehydrogenase-like, C-terminal domain"/>
    <property type="match status" value="1"/>
</dbReference>
<dbReference type="GeneID" id="98613054"/>
<evidence type="ECO:0000256" key="8">
    <source>
        <dbReference type="RuleBase" id="RU000397"/>
    </source>
</evidence>
<dbReference type="EC" id="1.2.1.-" evidence="9"/>
<feature type="active site" description="Nucleophile" evidence="4">
    <location>
        <position position="153"/>
    </location>
</feature>
<dbReference type="Gene3D" id="3.40.50.720">
    <property type="entry name" value="NAD(P)-binding Rossmann-like Domain"/>
    <property type="match status" value="1"/>
</dbReference>
<dbReference type="GO" id="GO:0016620">
    <property type="term" value="F:oxidoreductase activity, acting on the aldehyde or oxo group of donors, NAD or NADP as acceptor"/>
    <property type="evidence" value="ECO:0007669"/>
    <property type="project" value="InterPro"/>
</dbReference>
<dbReference type="Gene3D" id="3.30.360.10">
    <property type="entry name" value="Dihydrodipicolinate Reductase, domain 2"/>
    <property type="match status" value="1"/>
</dbReference>
<name>A0AAW7X6C5_9GAMM</name>
<feature type="binding site" evidence="6">
    <location>
        <position position="36"/>
    </location>
    <ligand>
        <name>NAD(+)</name>
        <dbReference type="ChEBI" id="CHEBI:57540"/>
    </ligand>
</feature>
<dbReference type="SUPFAM" id="SSF51735">
    <property type="entry name" value="NAD(P)-binding Rossmann-fold domains"/>
    <property type="match status" value="1"/>
</dbReference>
<accession>A0AAW7X6C5</accession>
<dbReference type="InterPro" id="IPR006424">
    <property type="entry name" value="Glyceraldehyde-3-P_DH_1"/>
</dbReference>
<evidence type="ECO:0000256" key="4">
    <source>
        <dbReference type="PIRSR" id="PIRSR000149-1"/>
    </source>
</evidence>
<proteinExistence type="inferred from homology"/>
<feature type="domain" description="Glyceraldehyde 3-phosphate dehydrogenase NAD(P) binding" evidence="10">
    <location>
        <begin position="2"/>
        <end position="153"/>
    </location>
</feature>
<feature type="binding site" evidence="5">
    <location>
        <position position="183"/>
    </location>
    <ligand>
        <name>D-glyceraldehyde 3-phosphate</name>
        <dbReference type="ChEBI" id="CHEBI:59776"/>
    </ligand>
</feature>
<dbReference type="AlphaFoldDB" id="A0AAW7X6C5"/>
<dbReference type="Pfam" id="PF02800">
    <property type="entry name" value="Gp_dh_C"/>
    <property type="match status" value="1"/>
</dbReference>
<dbReference type="CDD" id="cd05214">
    <property type="entry name" value="GAPDH_I_N"/>
    <property type="match status" value="1"/>
</dbReference>
<keyword evidence="6" id="KW-0547">Nucleotide-binding</keyword>
<feature type="binding site" evidence="5">
    <location>
        <position position="234"/>
    </location>
    <ligand>
        <name>D-glyceraldehyde 3-phosphate</name>
        <dbReference type="ChEBI" id="CHEBI:59776"/>
    </ligand>
</feature>
<feature type="binding site" evidence="5">
    <location>
        <begin position="152"/>
        <end position="154"/>
    </location>
    <ligand>
        <name>D-glyceraldehyde 3-phosphate</name>
        <dbReference type="ChEBI" id="CHEBI:59776"/>
    </ligand>
</feature>
<reference evidence="11" key="1">
    <citation type="submission" date="2023-07" db="EMBL/GenBank/DDBJ databases">
        <title>Genome content predicts the carbon catabolic preferences of heterotrophic bacteria.</title>
        <authorList>
            <person name="Gralka M."/>
        </authorList>
    </citation>
    <scope>NUCLEOTIDE SEQUENCE</scope>
    <source>
        <strain evidence="11">I3M17_2</strain>
    </source>
</reference>
<evidence type="ECO:0000256" key="1">
    <source>
        <dbReference type="ARBA" id="ARBA00007406"/>
    </source>
</evidence>
<sequence length="335" mass="36073">MPRIAINGFGRIGRNVLRAIYERNLQNEMQVVAINDLGSPDINAHLLKYDTVHGRFGFDVEASEGAIRVNGDEIKITAERNPADLPWAALNVDIVFECTGLFVARDKAALHLDAGAKNVLISAPGKDVDLTVVYGVNHESITADHKVLSNASCTTNCLAPMTSALHSAIGVKTGLMNTIHSYTNDQRVTDAYHSDTLRARAAALNMIPTKTGAAAAIGLVIPDLAGKLDGLSIRVPTVNVSCLDFTFEAARDTTVEEVNQVLRDAAAGPLKGVMDVNTIPLVSSDFNHDAHSCIVDLSHTRVMGNQVKVLAWYDNEWGFSNRMLDTTMAIVKANA</sequence>
<evidence type="ECO:0000256" key="7">
    <source>
        <dbReference type="PIRSR" id="PIRSR000149-4"/>
    </source>
</evidence>
<feature type="binding site" evidence="6">
    <location>
        <position position="122"/>
    </location>
    <ligand>
        <name>NAD(+)</name>
        <dbReference type="ChEBI" id="CHEBI:57540"/>
    </ligand>
</feature>
<dbReference type="EMBL" id="JAUOPB010000003">
    <property type="protein sequence ID" value="MDO6421954.1"/>
    <property type="molecule type" value="Genomic_DNA"/>
</dbReference>
<dbReference type="GO" id="GO:0006006">
    <property type="term" value="P:glucose metabolic process"/>
    <property type="evidence" value="ECO:0007669"/>
    <property type="project" value="InterPro"/>
</dbReference>
<comment type="caution">
    <text evidence="11">The sequence shown here is derived from an EMBL/GenBank/DDBJ whole genome shotgun (WGS) entry which is preliminary data.</text>
</comment>
<dbReference type="InterPro" id="IPR020829">
    <property type="entry name" value="GlycerAld_3-P_DH_cat"/>
</dbReference>
<dbReference type="FunFam" id="3.30.360.10:FF:000002">
    <property type="entry name" value="Glyceraldehyde-3-phosphate dehydrogenase"/>
    <property type="match status" value="1"/>
</dbReference>
<feature type="binding site" evidence="6">
    <location>
        <position position="80"/>
    </location>
    <ligand>
        <name>NAD(+)</name>
        <dbReference type="ChEBI" id="CHEBI:57540"/>
    </ligand>
</feature>
<dbReference type="SMART" id="SM00846">
    <property type="entry name" value="Gp_dh_N"/>
    <property type="match status" value="1"/>
</dbReference>
<dbReference type="GO" id="GO:0050661">
    <property type="term" value="F:NADP binding"/>
    <property type="evidence" value="ECO:0007669"/>
    <property type="project" value="InterPro"/>
</dbReference>
<comment type="subunit">
    <text evidence="2">Homotetramer.</text>
</comment>
<dbReference type="PIRSF" id="PIRSF000149">
    <property type="entry name" value="GAP_DH"/>
    <property type="match status" value="1"/>
</dbReference>
<evidence type="ECO:0000256" key="3">
    <source>
        <dbReference type="ARBA" id="ARBA00023002"/>
    </source>
</evidence>
<dbReference type="PANTHER" id="PTHR43148">
    <property type="entry name" value="GLYCERALDEHYDE-3-PHOSPHATE DEHYDROGENASE 2"/>
    <property type="match status" value="1"/>
</dbReference>
<evidence type="ECO:0000256" key="2">
    <source>
        <dbReference type="ARBA" id="ARBA00011881"/>
    </source>
</evidence>
<keyword evidence="3 9" id="KW-0560">Oxidoreductase</keyword>
<comment type="similarity">
    <text evidence="1 8">Belongs to the glyceraldehyde-3-phosphate dehydrogenase family.</text>
</comment>
<protein>
    <recommendedName>
        <fullName evidence="9">Glyceraldehyde-3-phosphate dehydrogenase</fullName>
        <ecNumber evidence="9">1.2.1.-</ecNumber>
    </recommendedName>
</protein>
<evidence type="ECO:0000256" key="9">
    <source>
        <dbReference type="RuleBase" id="RU361160"/>
    </source>
</evidence>
<dbReference type="Proteomes" id="UP001169760">
    <property type="component" value="Unassembled WGS sequence"/>
</dbReference>
<evidence type="ECO:0000313" key="12">
    <source>
        <dbReference type="Proteomes" id="UP001169760"/>
    </source>
</evidence>
<dbReference type="FunFam" id="3.40.50.720:FF:000001">
    <property type="entry name" value="Glyceraldehyde-3-phosphate dehydrogenase"/>
    <property type="match status" value="1"/>
</dbReference>